<keyword evidence="2" id="KW-1185">Reference proteome</keyword>
<sequence length="118" mass="13151">MDISIGNSCDKLEQVAYQSPQWHVPDTLVIAWHTWKGRLLSPSSMQACKLASAMLTFHAHIHGCGNGVAGRKKEKVGLLHCDGQTLEWKSANFSDCGICSDWWWWAWQVARGLGVVLT</sequence>
<name>A0A3F3QG89_9EURO</name>
<dbReference type="AlphaFoldDB" id="A0A3F3QG89"/>
<accession>A0A3F3QG89</accession>
<dbReference type="GeneID" id="38133099"/>
<gene>
    <name evidence="1" type="ORF">BDQ94DRAFT_135747</name>
</gene>
<evidence type="ECO:0000313" key="2">
    <source>
        <dbReference type="Proteomes" id="UP000253729"/>
    </source>
</evidence>
<dbReference type="Proteomes" id="UP000253729">
    <property type="component" value="Unassembled WGS sequence"/>
</dbReference>
<reference evidence="1 2" key="1">
    <citation type="submission" date="2018-07" db="EMBL/GenBank/DDBJ databases">
        <title>The genomes of Aspergillus section Nigri reveals drivers in fungal speciation.</title>
        <authorList>
            <consortium name="DOE Joint Genome Institute"/>
            <person name="Vesth T.C."/>
            <person name="Nybo J."/>
            <person name="Theobald S."/>
            <person name="Brandl J."/>
            <person name="Frisvad J.C."/>
            <person name="Nielsen K.F."/>
            <person name="Lyhne E.K."/>
            <person name="Kogle M.E."/>
            <person name="Kuo A."/>
            <person name="Riley R."/>
            <person name="Clum A."/>
            <person name="Nolan M."/>
            <person name="Lipzen A."/>
            <person name="Salamov A."/>
            <person name="Henrissat B."/>
            <person name="Wiebenga A."/>
            <person name="De vries R.P."/>
            <person name="Grigoriev I.V."/>
            <person name="Mortensen U.H."/>
            <person name="Andersen M.R."/>
            <person name="Baker S.E."/>
        </authorList>
    </citation>
    <scope>NUCLEOTIDE SEQUENCE [LARGE SCALE GENOMIC DNA]</scope>
    <source>
        <strain evidence="1 2">CBS 139.54b</strain>
    </source>
</reference>
<evidence type="ECO:0000313" key="1">
    <source>
        <dbReference type="EMBL" id="RDH38157.1"/>
    </source>
</evidence>
<feature type="non-terminal residue" evidence="1">
    <location>
        <position position="118"/>
    </location>
</feature>
<proteinExistence type="predicted"/>
<protein>
    <submittedName>
        <fullName evidence="1">Uncharacterized protein</fullName>
    </submittedName>
</protein>
<organism evidence="1 2">
    <name type="scientific">Aspergillus welwitschiae</name>
    <dbReference type="NCBI Taxonomy" id="1341132"/>
    <lineage>
        <taxon>Eukaryota</taxon>
        <taxon>Fungi</taxon>
        <taxon>Dikarya</taxon>
        <taxon>Ascomycota</taxon>
        <taxon>Pezizomycotina</taxon>
        <taxon>Eurotiomycetes</taxon>
        <taxon>Eurotiomycetidae</taxon>
        <taxon>Eurotiales</taxon>
        <taxon>Aspergillaceae</taxon>
        <taxon>Aspergillus</taxon>
        <taxon>Aspergillus subgen. Circumdati</taxon>
    </lineage>
</organism>
<dbReference type="EMBL" id="KZ852034">
    <property type="protein sequence ID" value="RDH38157.1"/>
    <property type="molecule type" value="Genomic_DNA"/>
</dbReference>
<dbReference type="RefSeq" id="XP_026631179.1">
    <property type="nucleotide sequence ID" value="XM_026764743.1"/>
</dbReference>